<feature type="transmembrane region" description="Helical" evidence="9">
    <location>
        <begin position="121"/>
        <end position="139"/>
    </location>
</feature>
<comment type="caution">
    <text evidence="9">Lacks conserved residue(s) required for the propagation of feature annotation.</text>
</comment>
<dbReference type="GO" id="GO:0034203">
    <property type="term" value="P:glycolipid translocation"/>
    <property type="evidence" value="ECO:0007669"/>
    <property type="project" value="TreeGrafter"/>
</dbReference>
<evidence type="ECO:0000313" key="11">
    <source>
        <dbReference type="Proteomes" id="UP000269396"/>
    </source>
</evidence>
<comment type="subcellular location">
    <subcellularLocation>
        <location evidence="1 9">Endoplasmic reticulum membrane</location>
        <topology evidence="1 9">Multi-pass membrane protein</topology>
    </subcellularLocation>
</comment>
<dbReference type="GO" id="GO:0005789">
    <property type="term" value="C:endoplasmic reticulum membrane"/>
    <property type="evidence" value="ECO:0007669"/>
    <property type="project" value="UniProtKB-SubCell"/>
</dbReference>
<dbReference type="InterPro" id="IPR007594">
    <property type="entry name" value="RFT1"/>
</dbReference>
<comment type="function">
    <text evidence="8 9">Intramembrane glycolipid transporter that operates in the biosynthetic pathway of dolichol-linked oligosaccharides, the glycan precursors employed in protein asparagine (N)-glycosylation. The sequential addition of sugars to dolichol pyrophosphate produces dolichol-linked oligosaccharides containing fourteen sugars, including two GlcNAcs, nine mannoses and three glucoses. Once assembled, the oligosaccharide is transferred from the lipid to nascent proteins by oligosaccharyltransferases. The assembly of dolichol-linked oligosaccharides begins on the cytosolic side of the endoplasmic reticulum membrane and finishes in its lumen. RFT1 could mediate the translocation of the cytosolically oriented intermediate DolPP-GlcNAc2Man5, produced by ALG11, into the ER lumen where dolichol-linked oligosaccharides assembly continues. However, the intramembrane lipid transporter activity could not be confirmed in vitro.</text>
</comment>
<evidence type="ECO:0000256" key="1">
    <source>
        <dbReference type="ARBA" id="ARBA00004477"/>
    </source>
</evidence>
<comment type="similarity">
    <text evidence="3 9">Belongs to the RFT1 family.</text>
</comment>
<proteinExistence type="inferred from homology"/>
<gene>
    <name evidence="10" type="ORF">SMTD_LOCUS12292</name>
</gene>
<keyword evidence="11" id="KW-1185">Reference proteome</keyword>
<feature type="transmembrane region" description="Helical" evidence="9">
    <location>
        <begin position="82"/>
        <end position="101"/>
    </location>
</feature>
<name>A0A183PD56_9TREM</name>
<dbReference type="AlphaFoldDB" id="A0A183PD56"/>
<evidence type="ECO:0000256" key="6">
    <source>
        <dbReference type="ARBA" id="ARBA00022989"/>
    </source>
</evidence>
<keyword evidence="4 9" id="KW-0812">Transmembrane</keyword>
<dbReference type="Pfam" id="PF04506">
    <property type="entry name" value="Rft-1"/>
    <property type="match status" value="1"/>
</dbReference>
<keyword evidence="5" id="KW-0256">Endoplasmic reticulum</keyword>
<organism evidence="10 11">
    <name type="scientific">Schistosoma mattheei</name>
    <dbReference type="NCBI Taxonomy" id="31246"/>
    <lineage>
        <taxon>Eukaryota</taxon>
        <taxon>Metazoa</taxon>
        <taxon>Spiralia</taxon>
        <taxon>Lophotrochozoa</taxon>
        <taxon>Platyhelminthes</taxon>
        <taxon>Trematoda</taxon>
        <taxon>Digenea</taxon>
        <taxon>Strigeidida</taxon>
        <taxon>Schistosomatoidea</taxon>
        <taxon>Schistosomatidae</taxon>
        <taxon>Schistosoma</taxon>
    </lineage>
</organism>
<reference evidence="10 11" key="1">
    <citation type="submission" date="2018-11" db="EMBL/GenBank/DDBJ databases">
        <authorList>
            <consortium name="Pathogen Informatics"/>
        </authorList>
    </citation>
    <scope>NUCLEOTIDE SEQUENCE [LARGE SCALE GENOMIC DNA]</scope>
    <source>
        <strain>Denwood</strain>
        <strain evidence="11">Zambia</strain>
    </source>
</reference>
<keyword evidence="6 9" id="KW-1133">Transmembrane helix</keyword>
<feature type="transmembrane region" description="Helical" evidence="9">
    <location>
        <begin position="224"/>
        <end position="244"/>
    </location>
</feature>
<dbReference type="PANTHER" id="PTHR13117">
    <property type="entry name" value="ENDOPLASMIC RETICULUM MULTISPAN TRANSMEMBRANE PROTEIN-RELATED"/>
    <property type="match status" value="1"/>
</dbReference>
<accession>A0A183PD56</accession>
<dbReference type="GO" id="GO:0006488">
    <property type="term" value="P:dolichol-linked oligosaccharide biosynthetic process"/>
    <property type="evidence" value="ECO:0007669"/>
    <property type="project" value="InterPro"/>
</dbReference>
<evidence type="ECO:0000313" key="10">
    <source>
        <dbReference type="EMBL" id="VDP60532.1"/>
    </source>
</evidence>
<dbReference type="Proteomes" id="UP000269396">
    <property type="component" value="Unassembled WGS sequence"/>
</dbReference>
<comment type="pathway">
    <text evidence="2">Protein modification; protein glycosylation.</text>
</comment>
<evidence type="ECO:0000256" key="3">
    <source>
        <dbReference type="ARBA" id="ARBA00010288"/>
    </source>
</evidence>
<evidence type="ECO:0000256" key="5">
    <source>
        <dbReference type="ARBA" id="ARBA00022824"/>
    </source>
</evidence>
<evidence type="ECO:0000256" key="7">
    <source>
        <dbReference type="ARBA" id="ARBA00023136"/>
    </source>
</evidence>
<evidence type="ECO:0000256" key="2">
    <source>
        <dbReference type="ARBA" id="ARBA00004922"/>
    </source>
</evidence>
<evidence type="ECO:0000256" key="4">
    <source>
        <dbReference type="ARBA" id="ARBA00022692"/>
    </source>
</evidence>
<feature type="transmembrane region" description="Helical" evidence="9">
    <location>
        <begin position="250"/>
        <end position="273"/>
    </location>
</feature>
<protein>
    <recommendedName>
        <fullName evidence="9">Protein RFT1 homolog</fullName>
    </recommendedName>
</protein>
<dbReference type="STRING" id="31246.A0A183PD56"/>
<evidence type="ECO:0000256" key="8">
    <source>
        <dbReference type="ARBA" id="ARBA00045912"/>
    </source>
</evidence>
<dbReference type="PANTHER" id="PTHR13117:SF5">
    <property type="entry name" value="PROTEIN RFT1 HOMOLOG"/>
    <property type="match status" value="1"/>
</dbReference>
<evidence type="ECO:0000256" key="9">
    <source>
        <dbReference type="RuleBase" id="RU365067"/>
    </source>
</evidence>
<dbReference type="EMBL" id="UZAL01032292">
    <property type="protein sequence ID" value="VDP60532.1"/>
    <property type="molecule type" value="Genomic_DNA"/>
</dbReference>
<keyword evidence="7 9" id="KW-0472">Membrane</keyword>
<sequence length="296" mass="33581">MISAIKHHNKNIVSHEEGPNIPSDQSIVNSIYDLVNNLGSLAARLLFLPLEESCHFMFSQCIQRDVSPNKQDKKLLMDAFRMLKTALRISSLIAWIGVTYAQANSRLLLMIYAGHRLADNYVAVNLLQLYSAYVLLLAWNGSTEALLNSAMSTVEKVFHVYYINKFLAKIDEPTNIEKQNNLDDDDNDSSCSSSGKSSTFVVLSNCEMEKFSNISLLSLMFPSYSEMCILSISLVCTLISQYFFCCSFGILWMILHGTITFGFLFITLIIIYYEEVDILQLIQNRLPSPLRYKKSQ</sequence>